<keyword evidence="2" id="KW-1185">Reference proteome</keyword>
<comment type="caution">
    <text evidence="1">The sequence shown here is derived from an EMBL/GenBank/DDBJ whole genome shotgun (WGS) entry which is preliminary data.</text>
</comment>
<name>A0A9W7Y3F8_9FUNG</name>
<feature type="non-terminal residue" evidence="1">
    <location>
        <position position="201"/>
    </location>
</feature>
<dbReference type="InterPro" id="IPR036322">
    <property type="entry name" value="WD40_repeat_dom_sf"/>
</dbReference>
<evidence type="ECO:0008006" key="3">
    <source>
        <dbReference type="Google" id="ProtNLM"/>
    </source>
</evidence>
<dbReference type="SUPFAM" id="SSF50978">
    <property type="entry name" value="WD40 repeat-like"/>
    <property type="match status" value="1"/>
</dbReference>
<evidence type="ECO:0000313" key="1">
    <source>
        <dbReference type="EMBL" id="KAJ1722790.1"/>
    </source>
</evidence>
<sequence length="201" mass="20916">PLSTDAPTDISHPSDCVVLTGGRDGQMHRFEISVGVTTSESAAVRSGSLTNAGSGNDCAVAVRRVGTSRLTDGWVAQLVRRDGRLFAVSFYNKRLVVTDVTAGNTVLLSVVCSGGAKQWQVLFAESGIRVAFIHHGQLWTYKLDRPSGNGGFPLVQGAVSSVDIRTVGCASTVSGALIVATGGEDGCLRIHHGPPSLDVVA</sequence>
<evidence type="ECO:0000313" key="2">
    <source>
        <dbReference type="Proteomes" id="UP001143981"/>
    </source>
</evidence>
<dbReference type="AlphaFoldDB" id="A0A9W7Y3F8"/>
<gene>
    <name evidence="1" type="ORF">LPJ61_005893</name>
</gene>
<dbReference type="OrthoDB" id="5594999at2759"/>
<reference evidence="1" key="1">
    <citation type="submission" date="2022-07" db="EMBL/GenBank/DDBJ databases">
        <title>Phylogenomic reconstructions and comparative analyses of Kickxellomycotina fungi.</title>
        <authorList>
            <person name="Reynolds N.K."/>
            <person name="Stajich J.E."/>
            <person name="Barry K."/>
            <person name="Grigoriev I.V."/>
            <person name="Crous P."/>
            <person name="Smith M.E."/>
        </authorList>
    </citation>
    <scope>NUCLEOTIDE SEQUENCE</scope>
    <source>
        <strain evidence="1">BCRC 34381</strain>
    </source>
</reference>
<dbReference type="Proteomes" id="UP001143981">
    <property type="component" value="Unassembled WGS sequence"/>
</dbReference>
<protein>
    <recommendedName>
        <fullName evidence="3">WD40 repeat-like protein</fullName>
    </recommendedName>
</protein>
<accession>A0A9W7Y3F8</accession>
<feature type="non-terminal residue" evidence="1">
    <location>
        <position position="1"/>
    </location>
</feature>
<dbReference type="EMBL" id="JANBOI010002311">
    <property type="protein sequence ID" value="KAJ1722790.1"/>
    <property type="molecule type" value="Genomic_DNA"/>
</dbReference>
<organism evidence="1 2">
    <name type="scientific">Coemansia biformis</name>
    <dbReference type="NCBI Taxonomy" id="1286918"/>
    <lineage>
        <taxon>Eukaryota</taxon>
        <taxon>Fungi</taxon>
        <taxon>Fungi incertae sedis</taxon>
        <taxon>Zoopagomycota</taxon>
        <taxon>Kickxellomycotina</taxon>
        <taxon>Kickxellomycetes</taxon>
        <taxon>Kickxellales</taxon>
        <taxon>Kickxellaceae</taxon>
        <taxon>Coemansia</taxon>
    </lineage>
</organism>
<proteinExistence type="predicted"/>